<accession>A0A067CDE1</accession>
<feature type="domain" description="Peptidase M28" evidence="12">
    <location>
        <begin position="127"/>
        <end position="306"/>
    </location>
</feature>
<proteinExistence type="inferred from homology"/>
<keyword evidence="10" id="KW-0472">Membrane</keyword>
<dbReference type="PANTHER" id="PTHR12147">
    <property type="entry name" value="METALLOPEPTIDASE M28 FAMILY MEMBER"/>
    <property type="match status" value="1"/>
</dbReference>
<evidence type="ECO:0000256" key="8">
    <source>
        <dbReference type="ARBA" id="ARBA00023180"/>
    </source>
</evidence>
<dbReference type="Gene3D" id="3.40.630.10">
    <property type="entry name" value="Zn peptidases"/>
    <property type="match status" value="1"/>
</dbReference>
<reference evidence="13 14" key="1">
    <citation type="journal article" date="2013" name="PLoS Genet.">
        <title>Distinctive expansion of potential virulence genes in the genome of the oomycete fish pathogen Saprolegnia parasitica.</title>
        <authorList>
            <person name="Jiang R.H."/>
            <person name="de Bruijn I."/>
            <person name="Haas B.J."/>
            <person name="Belmonte R."/>
            <person name="Lobach L."/>
            <person name="Christie J."/>
            <person name="van den Ackerveken G."/>
            <person name="Bottin A."/>
            <person name="Bulone V."/>
            <person name="Diaz-Moreno S.M."/>
            <person name="Dumas B."/>
            <person name="Fan L."/>
            <person name="Gaulin E."/>
            <person name="Govers F."/>
            <person name="Grenville-Briggs L.J."/>
            <person name="Horner N.R."/>
            <person name="Levin J.Z."/>
            <person name="Mammella M."/>
            <person name="Meijer H.J."/>
            <person name="Morris P."/>
            <person name="Nusbaum C."/>
            <person name="Oome S."/>
            <person name="Phillips A.J."/>
            <person name="van Rooyen D."/>
            <person name="Rzeszutek E."/>
            <person name="Saraiva M."/>
            <person name="Secombes C.J."/>
            <person name="Seidl M.F."/>
            <person name="Snel B."/>
            <person name="Stassen J.H."/>
            <person name="Sykes S."/>
            <person name="Tripathy S."/>
            <person name="van den Berg H."/>
            <person name="Vega-Arreguin J.C."/>
            <person name="Wawra S."/>
            <person name="Young S.K."/>
            <person name="Zeng Q."/>
            <person name="Dieguez-Uribeondo J."/>
            <person name="Russ C."/>
            <person name="Tyler B.M."/>
            <person name="van West P."/>
        </authorList>
    </citation>
    <scope>NUCLEOTIDE SEQUENCE [LARGE SCALE GENOMIC DNA]</scope>
    <source>
        <strain evidence="13 14">CBS 223.65</strain>
    </source>
</reference>
<dbReference type="VEuPathDB" id="FungiDB:SPRG_09670"/>
<evidence type="ECO:0000313" key="13">
    <source>
        <dbReference type="EMBL" id="KDO24837.1"/>
    </source>
</evidence>
<dbReference type="GeneID" id="24131822"/>
<feature type="transmembrane region" description="Helical" evidence="10">
    <location>
        <begin position="417"/>
        <end position="439"/>
    </location>
</feature>
<evidence type="ECO:0000256" key="7">
    <source>
        <dbReference type="ARBA" id="ARBA00022989"/>
    </source>
</evidence>
<comment type="subcellular location">
    <subcellularLocation>
        <location evidence="3">Vacuole membrane</location>
        <topology evidence="3">Multi-pass membrane protein</topology>
    </subcellularLocation>
</comment>
<feature type="transmembrane region" description="Helical" evidence="10">
    <location>
        <begin position="613"/>
        <end position="631"/>
    </location>
</feature>
<dbReference type="AlphaFoldDB" id="A0A067CDE1"/>
<evidence type="ECO:0000256" key="9">
    <source>
        <dbReference type="ARBA" id="ARBA00031512"/>
    </source>
</evidence>
<dbReference type="Proteomes" id="UP000030745">
    <property type="component" value="Unassembled WGS sequence"/>
</dbReference>
<evidence type="ECO:0000256" key="3">
    <source>
        <dbReference type="ARBA" id="ARBA00004128"/>
    </source>
</evidence>
<feature type="chain" id="PRO_5001637632" description="Vacuolar membrane protease" evidence="11">
    <location>
        <begin position="26"/>
        <end position="633"/>
    </location>
</feature>
<feature type="signal peptide" evidence="11">
    <location>
        <begin position="1"/>
        <end position="25"/>
    </location>
</feature>
<evidence type="ECO:0000256" key="11">
    <source>
        <dbReference type="SAM" id="SignalP"/>
    </source>
</evidence>
<evidence type="ECO:0000256" key="5">
    <source>
        <dbReference type="ARBA" id="ARBA00017435"/>
    </source>
</evidence>
<feature type="transmembrane region" description="Helical" evidence="10">
    <location>
        <begin position="478"/>
        <end position="503"/>
    </location>
</feature>
<feature type="transmembrane region" description="Helical" evidence="10">
    <location>
        <begin position="544"/>
        <end position="562"/>
    </location>
</feature>
<dbReference type="STRING" id="695850.A0A067CDE1"/>
<dbReference type="Pfam" id="PF04389">
    <property type="entry name" value="Peptidase_M28"/>
    <property type="match status" value="1"/>
</dbReference>
<keyword evidence="14" id="KW-1185">Reference proteome</keyword>
<keyword evidence="10" id="KW-0812">Transmembrane</keyword>
<dbReference type="OrthoDB" id="76293at2759"/>
<evidence type="ECO:0000313" key="14">
    <source>
        <dbReference type="Proteomes" id="UP000030745"/>
    </source>
</evidence>
<dbReference type="OMA" id="CANASWY"/>
<keyword evidence="11" id="KW-0732">Signal</keyword>
<evidence type="ECO:0000259" key="12">
    <source>
        <dbReference type="Pfam" id="PF04389"/>
    </source>
</evidence>
<feature type="transmembrane region" description="Helical" evidence="10">
    <location>
        <begin position="582"/>
        <end position="604"/>
    </location>
</feature>
<gene>
    <name evidence="13" type="ORF">SPRG_09670</name>
</gene>
<feature type="transmembrane region" description="Helical" evidence="10">
    <location>
        <begin position="451"/>
        <end position="472"/>
    </location>
</feature>
<protein>
    <recommendedName>
        <fullName evidence="5">Vacuolar membrane protease</fullName>
    </recommendedName>
    <alternativeName>
        <fullName evidence="9">FXNA-related family protease 1</fullName>
    </alternativeName>
</protein>
<comment type="function">
    <text evidence="2">May be involved in vacuolar sorting and osmoregulation.</text>
</comment>
<name>A0A067CDE1_SAPPC</name>
<evidence type="ECO:0000256" key="4">
    <source>
        <dbReference type="ARBA" id="ARBA00010918"/>
    </source>
</evidence>
<feature type="transmembrane region" description="Helical" evidence="10">
    <location>
        <begin position="340"/>
        <end position="367"/>
    </location>
</feature>
<dbReference type="InterPro" id="IPR045175">
    <property type="entry name" value="M28_fam"/>
</dbReference>
<sequence>MSRFVPCTAILLSAALALLFNVIWRAQLPAPLDVPPADGRFAGAAAYKSLATIARAKHPIATDAKNDVYSYLYDSLEALRAAHPRLVLDTPRATRLADDLPSTHTPAVPRDDDACANASWYFNKTQIIARVPGTSNDSILLTAHFESVAPSDAGVAVLLQVLSTLLARNATSTHSLVVFFNNQGEENGLCGSRWFVEQHLLSTYNAKAFLNVQGGNAGGRAILLRTTDDALAFLYASVAPHPHMNSLGGVLLQVLGSRSDYEVYQPAGIPGLDVAFYEQYADARDDAVDFMSPSELQFCGDNILAVTSALLALPTLQFDATGSAVYFDVLGSFGISLTPWVRVALTLVAMSLAALVLGVSYHSFPLYDTMIVVTPKAFALSVLGEWTYIVRSFAQALVGGLFFNLPVAVLLHTTQHAHFASLALPAGFLGNVLGATAAAHKWRHGQPHPNVNAYIHFAASVASCSAGFALLALLPSPIWILFAIASIVYSSVLLVFMAAIMYVRYQHETYGPDDEATYIPTRTAMMYYSSIRFENVLSPRAPQLRVYLGLAAAVAVYMFLAFELSVDIALDVASVGAKHALVLWMVPLLLTPTLYVLVSLCAYWEPNAPSYRFYYLVYVLLWIVMSMWWLVTG</sequence>
<dbReference type="RefSeq" id="XP_012204484.1">
    <property type="nucleotide sequence ID" value="XM_012349094.1"/>
</dbReference>
<dbReference type="GO" id="GO:0008235">
    <property type="term" value="F:metalloexopeptidase activity"/>
    <property type="evidence" value="ECO:0007669"/>
    <property type="project" value="InterPro"/>
</dbReference>
<evidence type="ECO:0000256" key="2">
    <source>
        <dbReference type="ARBA" id="ARBA00003273"/>
    </source>
</evidence>
<evidence type="ECO:0000256" key="1">
    <source>
        <dbReference type="ARBA" id="ARBA00001947"/>
    </source>
</evidence>
<feature type="transmembrane region" description="Helical" evidence="10">
    <location>
        <begin position="388"/>
        <end position="411"/>
    </location>
</feature>
<evidence type="ECO:0000256" key="10">
    <source>
        <dbReference type="SAM" id="Phobius"/>
    </source>
</evidence>
<dbReference type="GO" id="GO:0006508">
    <property type="term" value="P:proteolysis"/>
    <property type="evidence" value="ECO:0007669"/>
    <property type="project" value="InterPro"/>
</dbReference>
<evidence type="ECO:0000256" key="6">
    <source>
        <dbReference type="ARBA" id="ARBA00022554"/>
    </source>
</evidence>
<dbReference type="SUPFAM" id="SSF53187">
    <property type="entry name" value="Zn-dependent exopeptidases"/>
    <property type="match status" value="1"/>
</dbReference>
<comment type="similarity">
    <text evidence="4">Belongs to the peptidase M28 family.</text>
</comment>
<dbReference type="PANTHER" id="PTHR12147:SF58">
    <property type="entry name" value="VACUOLAR MEMBRANE PROTEASE"/>
    <property type="match status" value="1"/>
</dbReference>
<organism evidence="13 14">
    <name type="scientific">Saprolegnia parasitica (strain CBS 223.65)</name>
    <dbReference type="NCBI Taxonomy" id="695850"/>
    <lineage>
        <taxon>Eukaryota</taxon>
        <taxon>Sar</taxon>
        <taxon>Stramenopiles</taxon>
        <taxon>Oomycota</taxon>
        <taxon>Saprolegniomycetes</taxon>
        <taxon>Saprolegniales</taxon>
        <taxon>Saprolegniaceae</taxon>
        <taxon>Saprolegnia</taxon>
    </lineage>
</organism>
<dbReference type="GO" id="GO:0005774">
    <property type="term" value="C:vacuolar membrane"/>
    <property type="evidence" value="ECO:0007669"/>
    <property type="project" value="UniProtKB-SubCell"/>
</dbReference>
<keyword evidence="6" id="KW-0926">Vacuole</keyword>
<dbReference type="InterPro" id="IPR007484">
    <property type="entry name" value="Peptidase_M28"/>
</dbReference>
<keyword evidence="8" id="KW-0325">Glycoprotein</keyword>
<keyword evidence="7 10" id="KW-1133">Transmembrane helix</keyword>
<comment type="cofactor">
    <cofactor evidence="1">
        <name>Zn(2+)</name>
        <dbReference type="ChEBI" id="CHEBI:29105"/>
    </cofactor>
</comment>
<dbReference type="KEGG" id="spar:SPRG_09670"/>
<dbReference type="EMBL" id="KK583238">
    <property type="protein sequence ID" value="KDO24837.1"/>
    <property type="molecule type" value="Genomic_DNA"/>
</dbReference>